<dbReference type="InterPro" id="IPR036806">
    <property type="entry name" value="YozE_SAM-like_sf"/>
</dbReference>
<name>A0A4P9C509_EUBML</name>
<gene>
    <name evidence="2" type="ORF">CPZ25_003200</name>
</gene>
<reference evidence="2 3" key="1">
    <citation type="submission" date="2018-05" db="EMBL/GenBank/DDBJ databases">
        <title>Genome comparison of Eubacterium sp.</title>
        <authorList>
            <person name="Feng Y."/>
            <person name="Sanchez-Andrea I."/>
            <person name="Stams A.J.M."/>
            <person name="De Vos W.M."/>
        </authorList>
    </citation>
    <scope>NUCLEOTIDE SEQUENCE [LARGE SCALE GENOMIC DNA]</scope>
    <source>
        <strain evidence="2 3">YI</strain>
    </source>
</reference>
<dbReference type="AlphaFoldDB" id="A0A4P9C509"/>
<evidence type="ECO:0000259" key="1">
    <source>
        <dbReference type="Pfam" id="PF06855"/>
    </source>
</evidence>
<sequence length="73" mass="8018">MGEKVLFKEWLCARYSGDASYFGDLAKDVAEDKGFPDDGSADDFISYIESQGASEEALKVMSDAYALFMKGDN</sequence>
<proteinExistence type="predicted"/>
<dbReference type="RefSeq" id="WP_058694641.1">
    <property type="nucleotide sequence ID" value="NZ_CABJDW020000005.1"/>
</dbReference>
<feature type="domain" description="YozE SAM-like" evidence="1">
    <location>
        <begin position="9"/>
        <end position="69"/>
    </location>
</feature>
<evidence type="ECO:0000313" key="3">
    <source>
        <dbReference type="Proteomes" id="UP000218387"/>
    </source>
</evidence>
<keyword evidence="3" id="KW-1185">Reference proteome</keyword>
<evidence type="ECO:0000313" key="2">
    <source>
        <dbReference type="EMBL" id="QCT70364.1"/>
    </source>
</evidence>
<dbReference type="Pfam" id="PF06855">
    <property type="entry name" value="YozE_SAM_like"/>
    <property type="match status" value="1"/>
</dbReference>
<dbReference type="EMBL" id="CP029487">
    <property type="protein sequence ID" value="QCT70364.1"/>
    <property type="molecule type" value="Genomic_DNA"/>
</dbReference>
<organism evidence="2 3">
    <name type="scientific">Eubacterium maltosivorans</name>
    <dbReference type="NCBI Taxonomy" id="2041044"/>
    <lineage>
        <taxon>Bacteria</taxon>
        <taxon>Bacillati</taxon>
        <taxon>Bacillota</taxon>
        <taxon>Clostridia</taxon>
        <taxon>Eubacteriales</taxon>
        <taxon>Eubacteriaceae</taxon>
        <taxon>Eubacterium</taxon>
    </lineage>
</organism>
<dbReference type="Gene3D" id="1.10.150.260">
    <property type="entry name" value="YozE SAM-like"/>
    <property type="match status" value="1"/>
</dbReference>
<dbReference type="SUPFAM" id="SSF140652">
    <property type="entry name" value="YozE-like"/>
    <property type="match status" value="1"/>
</dbReference>
<accession>A0A4P9C509</accession>
<dbReference type="KEGG" id="emt:CPZ25_003200"/>
<dbReference type="InterPro" id="IPR023089">
    <property type="entry name" value="YozE_SAM-like"/>
</dbReference>
<dbReference type="Proteomes" id="UP000218387">
    <property type="component" value="Chromosome"/>
</dbReference>
<protein>
    <recommendedName>
        <fullName evidence="1">YozE SAM-like domain-containing protein</fullName>
    </recommendedName>
</protein>